<keyword evidence="1" id="KW-0175">Coiled coil</keyword>
<feature type="compositionally biased region" description="Basic and acidic residues" evidence="2">
    <location>
        <begin position="525"/>
        <end position="541"/>
    </location>
</feature>
<protein>
    <recommendedName>
        <fullName evidence="3">MULE transposase domain-containing protein</fullName>
    </recommendedName>
</protein>
<feature type="compositionally biased region" description="Basic residues" evidence="2">
    <location>
        <begin position="506"/>
        <end position="517"/>
    </location>
</feature>
<feature type="region of interest" description="Disordered" evidence="2">
    <location>
        <begin position="503"/>
        <end position="543"/>
    </location>
</feature>
<evidence type="ECO:0000313" key="5">
    <source>
        <dbReference type="Proteomes" id="UP001157418"/>
    </source>
</evidence>
<dbReference type="PANTHER" id="PTHR47718">
    <property type="entry name" value="OS01G0519700 PROTEIN"/>
    <property type="match status" value="1"/>
</dbReference>
<feature type="coiled-coil region" evidence="1">
    <location>
        <begin position="68"/>
        <end position="95"/>
    </location>
</feature>
<dbReference type="Proteomes" id="UP001157418">
    <property type="component" value="Unassembled WGS sequence"/>
</dbReference>
<proteinExistence type="predicted"/>
<name>A0AAU9NZR9_9ASTR</name>
<evidence type="ECO:0000259" key="3">
    <source>
        <dbReference type="Pfam" id="PF10551"/>
    </source>
</evidence>
<dbReference type="AlphaFoldDB" id="A0AAU9NZR9"/>
<gene>
    <name evidence="4" type="ORF">LVIROSA_LOCUS29145</name>
</gene>
<keyword evidence="5" id="KW-1185">Reference proteome</keyword>
<dbReference type="InterPro" id="IPR018289">
    <property type="entry name" value="MULE_transposase_dom"/>
</dbReference>
<feature type="domain" description="MULE transposase" evidence="3">
    <location>
        <begin position="321"/>
        <end position="377"/>
    </location>
</feature>
<evidence type="ECO:0000256" key="1">
    <source>
        <dbReference type="SAM" id="Coils"/>
    </source>
</evidence>
<evidence type="ECO:0000256" key="2">
    <source>
        <dbReference type="SAM" id="MobiDB-lite"/>
    </source>
</evidence>
<evidence type="ECO:0000313" key="4">
    <source>
        <dbReference type="EMBL" id="CAH1443211.1"/>
    </source>
</evidence>
<accession>A0AAU9NZR9</accession>
<comment type="caution">
    <text evidence="4">The sequence shown here is derived from an EMBL/GenBank/DDBJ whole genome shotgun (WGS) entry which is preliminary data.</text>
</comment>
<dbReference type="Pfam" id="PF10551">
    <property type="entry name" value="MULE"/>
    <property type="match status" value="1"/>
</dbReference>
<reference evidence="4 5" key="1">
    <citation type="submission" date="2022-01" db="EMBL/GenBank/DDBJ databases">
        <authorList>
            <person name="Xiong W."/>
            <person name="Schranz E."/>
        </authorList>
    </citation>
    <scope>NUCLEOTIDE SEQUENCE [LARGE SCALE GENOMIC DNA]</scope>
</reference>
<sequence length="564" mass="64562">MFSSRTISEISPISKIPPALGFRFERFQQGIEPFLTVLIMCRLVASEDTSAGELEHHQSTVNGTRRMHPQIQAQIARLEARISRVEARMERLETISMESTSSMPLSENVYLTTSKFDSCDDLLKSVREFYYSKGYGISIRGSRKDKHVILQCDRGGLYRDIRGISGKRKKTTGSGLINCPFKLLGKRSSDGAWIFDVKDLSHNHEPSTDISGHPSFRQLPSESIKSVTEMTKAGIPPRQILSSLRQQTPNLPVISRNIYNVKRKIQRENLRNRPMINALFEELDEGGFTYDISHNAEGRISRLFIAHPLSIKLAKAFSNIFLMDCTYKTNKYNMSLLDIIGVSCFNTAFYSGFVFLKREDEENYSWALRAFKEIIGQDPELHYHVSHFALKEIYKQYGFTKDGSMTPCTGHYMATMSLPCAHKIKYWQGTTFPLDLIHPQWRIDTLSLNLQNDLHDEDTGRLDELLNELRSTYQRWPLNKKKHALSLITELLNQSDAFFESVVQRPKGRPPKSKKKGGITSTTRDPSRFELVESSQRRNEANGENNLFDLNVYPLDTFDLDGPF</sequence>
<organism evidence="4 5">
    <name type="scientific">Lactuca virosa</name>
    <dbReference type="NCBI Taxonomy" id="75947"/>
    <lineage>
        <taxon>Eukaryota</taxon>
        <taxon>Viridiplantae</taxon>
        <taxon>Streptophyta</taxon>
        <taxon>Embryophyta</taxon>
        <taxon>Tracheophyta</taxon>
        <taxon>Spermatophyta</taxon>
        <taxon>Magnoliopsida</taxon>
        <taxon>eudicotyledons</taxon>
        <taxon>Gunneridae</taxon>
        <taxon>Pentapetalae</taxon>
        <taxon>asterids</taxon>
        <taxon>campanulids</taxon>
        <taxon>Asterales</taxon>
        <taxon>Asteraceae</taxon>
        <taxon>Cichorioideae</taxon>
        <taxon>Cichorieae</taxon>
        <taxon>Lactucinae</taxon>
        <taxon>Lactuca</taxon>
    </lineage>
</organism>
<dbReference type="EMBL" id="CAKMRJ010005412">
    <property type="protein sequence ID" value="CAH1443211.1"/>
    <property type="molecule type" value="Genomic_DNA"/>
</dbReference>
<dbReference type="PANTHER" id="PTHR47718:SF3">
    <property type="entry name" value="PROTEIN FAR1-RELATED SEQUENCE 5-LIKE"/>
    <property type="match status" value="1"/>
</dbReference>